<gene>
    <name evidence="8" type="ORF">HERILL_LOCUS211</name>
</gene>
<dbReference type="AlphaFoldDB" id="A0A7R8UBD2"/>
<feature type="transmembrane region" description="Helical" evidence="6">
    <location>
        <begin position="258"/>
        <end position="275"/>
    </location>
</feature>
<dbReference type="GO" id="GO:0016020">
    <property type="term" value="C:membrane"/>
    <property type="evidence" value="ECO:0007669"/>
    <property type="project" value="UniProtKB-SubCell"/>
</dbReference>
<sequence>MAMSESLMKYEIDCILYIQDKFRDIEPLLELIGRQCHPTNAQFIIGPFLAALTGESLTEMMLAMTFSDFISQMMKWLLREDRPFWWVHETHLYTDANRPKLRHHPLTCRATAGGPSGHSSIMTVILYLHGRWLVNFLEKKTRTDRDLLNCVVFSVVSVVLILTWISGAYFGSYFFHQGVTGTTLALSVLTSFEQGEFRQEIFHADRKRAFTFAIGAVLTAATIYIGMVRMDIDPMWSVRMAFKWCDNIDYLKPEFAPIYNLVKSIGSMFGIALCAPLRKKLAPSPNMWKSVPITVCFLFLDNFLLARTPKDHGASVFLIWVFGVSLFHSYAMIELVPKLANWGESPPPSPPNFPQIPHMKHRRSTFPRNTSDQSVLWGIPGPSTSR</sequence>
<evidence type="ECO:0000259" key="7">
    <source>
        <dbReference type="Pfam" id="PF01569"/>
    </source>
</evidence>
<feature type="transmembrane region" description="Helical" evidence="6">
    <location>
        <begin position="312"/>
        <end position="333"/>
    </location>
</feature>
<name>A0A7R8UBD2_HERIL</name>
<dbReference type="InterPro" id="IPR000326">
    <property type="entry name" value="PAP2/HPO"/>
</dbReference>
<accession>A0A7R8UBD2</accession>
<keyword evidence="3 6" id="KW-1133">Transmembrane helix</keyword>
<dbReference type="EMBL" id="LR899009">
    <property type="protein sequence ID" value="CAD7076819.1"/>
    <property type="molecule type" value="Genomic_DNA"/>
</dbReference>
<evidence type="ECO:0000313" key="8">
    <source>
        <dbReference type="EMBL" id="CAD7076819.1"/>
    </source>
</evidence>
<evidence type="ECO:0000256" key="5">
    <source>
        <dbReference type="SAM" id="MobiDB-lite"/>
    </source>
</evidence>
<proteinExistence type="predicted"/>
<evidence type="ECO:0000256" key="2">
    <source>
        <dbReference type="ARBA" id="ARBA00022692"/>
    </source>
</evidence>
<dbReference type="OMA" id="ELHINEW"/>
<feature type="region of interest" description="Disordered" evidence="5">
    <location>
        <begin position="346"/>
        <end position="386"/>
    </location>
</feature>
<dbReference type="Proteomes" id="UP000594454">
    <property type="component" value="Chromosome 1"/>
</dbReference>
<feature type="transmembrane region" description="Helical" evidence="6">
    <location>
        <begin position="173"/>
        <end position="189"/>
    </location>
</feature>
<evidence type="ECO:0000313" key="9">
    <source>
        <dbReference type="Proteomes" id="UP000594454"/>
    </source>
</evidence>
<feature type="transmembrane region" description="Helical" evidence="6">
    <location>
        <begin position="147"/>
        <end position="167"/>
    </location>
</feature>
<organism evidence="8 9">
    <name type="scientific">Hermetia illucens</name>
    <name type="common">Black soldier fly</name>
    <dbReference type="NCBI Taxonomy" id="343691"/>
    <lineage>
        <taxon>Eukaryota</taxon>
        <taxon>Metazoa</taxon>
        <taxon>Ecdysozoa</taxon>
        <taxon>Arthropoda</taxon>
        <taxon>Hexapoda</taxon>
        <taxon>Insecta</taxon>
        <taxon>Pterygota</taxon>
        <taxon>Neoptera</taxon>
        <taxon>Endopterygota</taxon>
        <taxon>Diptera</taxon>
        <taxon>Brachycera</taxon>
        <taxon>Stratiomyomorpha</taxon>
        <taxon>Stratiomyidae</taxon>
        <taxon>Hermetiinae</taxon>
        <taxon>Hermetia</taxon>
    </lineage>
</organism>
<evidence type="ECO:0000256" key="4">
    <source>
        <dbReference type="ARBA" id="ARBA00023136"/>
    </source>
</evidence>
<dbReference type="PANTHER" id="PTHR12591:SF0">
    <property type="entry name" value="FI19814P1"/>
    <property type="match status" value="1"/>
</dbReference>
<feature type="transmembrane region" description="Helical" evidence="6">
    <location>
        <begin position="209"/>
        <end position="227"/>
    </location>
</feature>
<dbReference type="PANTHER" id="PTHR12591">
    <property type="entry name" value="GLUCOSE-6-PHOSPHATASE"/>
    <property type="match status" value="1"/>
</dbReference>
<dbReference type="FunCoup" id="A0A7R8UBD2">
    <property type="interactions" value="194"/>
</dbReference>
<dbReference type="GO" id="GO:0004346">
    <property type="term" value="F:glucose-6-phosphatase activity"/>
    <property type="evidence" value="ECO:0007669"/>
    <property type="project" value="TreeGrafter"/>
</dbReference>
<feature type="domain" description="Phosphatidic acid phosphatase type 2/haloperoxidase" evidence="7">
    <location>
        <begin position="58"/>
        <end position="190"/>
    </location>
</feature>
<dbReference type="Pfam" id="PF01569">
    <property type="entry name" value="PAP2"/>
    <property type="match status" value="1"/>
</dbReference>
<dbReference type="OrthoDB" id="6416209at2759"/>
<evidence type="ECO:0000256" key="1">
    <source>
        <dbReference type="ARBA" id="ARBA00004141"/>
    </source>
</evidence>
<comment type="subcellular location">
    <subcellularLocation>
        <location evidence="1">Membrane</location>
        <topology evidence="1">Multi-pass membrane protein</topology>
    </subcellularLocation>
</comment>
<evidence type="ECO:0000256" key="3">
    <source>
        <dbReference type="ARBA" id="ARBA00022989"/>
    </source>
</evidence>
<evidence type="ECO:0000256" key="6">
    <source>
        <dbReference type="SAM" id="Phobius"/>
    </source>
</evidence>
<dbReference type="InParanoid" id="A0A7R8UBD2"/>
<dbReference type="GO" id="GO:0006094">
    <property type="term" value="P:gluconeogenesis"/>
    <property type="evidence" value="ECO:0007669"/>
    <property type="project" value="TreeGrafter"/>
</dbReference>
<keyword evidence="2 6" id="KW-0812">Transmembrane</keyword>
<keyword evidence="4 6" id="KW-0472">Membrane</keyword>
<dbReference type="GO" id="GO:0051156">
    <property type="term" value="P:glucose 6-phosphate metabolic process"/>
    <property type="evidence" value="ECO:0007669"/>
    <property type="project" value="TreeGrafter"/>
</dbReference>
<keyword evidence="9" id="KW-1185">Reference proteome</keyword>
<protein>
    <recommendedName>
        <fullName evidence="7">Phosphatidic acid phosphatase type 2/haloperoxidase domain-containing protein</fullName>
    </recommendedName>
</protein>
<reference evidence="8 9" key="1">
    <citation type="submission" date="2020-11" db="EMBL/GenBank/DDBJ databases">
        <authorList>
            <person name="Wallbank WR R."/>
            <person name="Pardo Diaz C."/>
            <person name="Kozak K."/>
            <person name="Martin S."/>
            <person name="Jiggins C."/>
            <person name="Moest M."/>
            <person name="Warren A I."/>
            <person name="Generalovic N T."/>
            <person name="Byers J.R.P. K."/>
            <person name="Montejo-Kovacevich G."/>
            <person name="Yen C E."/>
        </authorList>
    </citation>
    <scope>NUCLEOTIDE SEQUENCE [LARGE SCALE GENOMIC DNA]</scope>
</reference>